<feature type="compositionally biased region" description="Basic and acidic residues" evidence="5">
    <location>
        <begin position="101"/>
        <end position="123"/>
    </location>
</feature>
<name>A0AAV7JXG1_9METZ</name>
<evidence type="ECO:0000256" key="5">
    <source>
        <dbReference type="SAM" id="MobiDB-lite"/>
    </source>
</evidence>
<feature type="binding site" evidence="4">
    <location>
        <position position="455"/>
    </location>
    <ligand>
        <name>Zn(2+)</name>
        <dbReference type="ChEBI" id="CHEBI:29105"/>
    </ligand>
</feature>
<dbReference type="Pfam" id="PF02574">
    <property type="entry name" value="S-methyl_trans"/>
    <property type="match status" value="1"/>
</dbReference>
<proteinExistence type="predicted"/>
<dbReference type="AlphaFoldDB" id="A0AAV7JXG1"/>
<evidence type="ECO:0000313" key="8">
    <source>
        <dbReference type="Proteomes" id="UP001165289"/>
    </source>
</evidence>
<evidence type="ECO:0000256" key="2">
    <source>
        <dbReference type="ARBA" id="ARBA00022679"/>
    </source>
</evidence>
<dbReference type="SUPFAM" id="SSF82282">
    <property type="entry name" value="Homocysteine S-methyltransferase"/>
    <property type="match status" value="1"/>
</dbReference>
<dbReference type="Gene3D" id="3.20.20.330">
    <property type="entry name" value="Homocysteine-binding-like domain"/>
    <property type="match status" value="1"/>
</dbReference>
<dbReference type="InterPro" id="IPR003726">
    <property type="entry name" value="HCY_dom"/>
</dbReference>
<dbReference type="Proteomes" id="UP001165289">
    <property type="component" value="Unassembled WGS sequence"/>
</dbReference>
<feature type="binding site" evidence="4">
    <location>
        <position position="373"/>
    </location>
    <ligand>
        <name>Zn(2+)</name>
        <dbReference type="ChEBI" id="CHEBI:29105"/>
    </ligand>
</feature>
<evidence type="ECO:0000256" key="3">
    <source>
        <dbReference type="ARBA" id="ARBA00034478"/>
    </source>
</evidence>
<comment type="pathway">
    <text evidence="3">Amino-acid biosynthesis; L-methionine biosynthesis via de novo pathway.</text>
</comment>
<keyword evidence="2 4" id="KW-0808">Transferase</keyword>
<organism evidence="7 8">
    <name type="scientific">Oopsacas minuta</name>
    <dbReference type="NCBI Taxonomy" id="111878"/>
    <lineage>
        <taxon>Eukaryota</taxon>
        <taxon>Metazoa</taxon>
        <taxon>Porifera</taxon>
        <taxon>Hexactinellida</taxon>
        <taxon>Hexasterophora</taxon>
        <taxon>Lyssacinosida</taxon>
        <taxon>Leucopsacidae</taxon>
        <taxon>Oopsacas</taxon>
    </lineage>
</organism>
<sequence>MSKCEDIPSENVDADKTMGRKRKFSTDEDVSDHKDEVEKVEESSQNVDADKTMGRKRKFSTDEDVSDHKDEVEKVEESSQNVDADKTMGRKRKFCTDEDVSDHKDEVEKIEESSQNVDPDKTMGRKRKFCTDEDVSDHEDEVEKVEESSRKKAKIESFVTVLDGGMGRELDVNYPDPDFKDIWSAAHLLNQPGSVYHAHLSFISAGAEVITTSNYACVPAFLAKMDITDKMYDLIKVAGEQAQKAKISFENPSSIRVAGSIPPYGFSYMGMKIPDNSEIISSYAKIASVLYPYIDIFLCETMSSIDEAVTALSGVQTAKKDGMLGDRDLPVWLSFSLLNIDNVELHSGEKLEDALEKILGKFPGFINGLFLNCTGPDIITAALPVLIRIGKEHGVDVFGAYANRFSPITNKSSNSIEKSFKKDTHVRKLIDIPEEDYLEQVKTWIKLGCVVVGGCCGMGPKYIKKISEYVESSALGIESQLP</sequence>
<feature type="binding site" evidence="4">
    <location>
        <position position="456"/>
    </location>
    <ligand>
        <name>Zn(2+)</name>
        <dbReference type="ChEBI" id="CHEBI:29105"/>
    </ligand>
</feature>
<dbReference type="PANTHER" id="PTHR11103:SF18">
    <property type="entry name" value="SLR1189 PROTEIN"/>
    <property type="match status" value="1"/>
</dbReference>
<evidence type="ECO:0000256" key="4">
    <source>
        <dbReference type="PROSITE-ProRule" id="PRU00333"/>
    </source>
</evidence>
<dbReference type="PROSITE" id="PS50970">
    <property type="entry name" value="HCY"/>
    <property type="match status" value="1"/>
</dbReference>
<dbReference type="InterPro" id="IPR036589">
    <property type="entry name" value="HCY_dom_sf"/>
</dbReference>
<dbReference type="PANTHER" id="PTHR11103">
    <property type="entry name" value="SLR1189 PROTEIN"/>
    <property type="match status" value="1"/>
</dbReference>
<evidence type="ECO:0000313" key="7">
    <source>
        <dbReference type="EMBL" id="KAI6653562.1"/>
    </source>
</evidence>
<feature type="region of interest" description="Disordered" evidence="5">
    <location>
        <begin position="1"/>
        <end position="124"/>
    </location>
</feature>
<feature type="domain" description="Hcy-binding" evidence="6">
    <location>
        <begin position="148"/>
        <end position="470"/>
    </location>
</feature>
<dbReference type="GO" id="GO:0032259">
    <property type="term" value="P:methylation"/>
    <property type="evidence" value="ECO:0007669"/>
    <property type="project" value="UniProtKB-KW"/>
</dbReference>
<reference evidence="7 8" key="1">
    <citation type="journal article" date="2023" name="BMC Biol.">
        <title>The compact genome of the sponge Oopsacas minuta (Hexactinellida) is lacking key metazoan core genes.</title>
        <authorList>
            <person name="Santini S."/>
            <person name="Schenkelaars Q."/>
            <person name="Jourda C."/>
            <person name="Duchesne M."/>
            <person name="Belahbib H."/>
            <person name="Rocher C."/>
            <person name="Selva M."/>
            <person name="Riesgo A."/>
            <person name="Vervoort M."/>
            <person name="Leys S.P."/>
            <person name="Kodjabachian L."/>
            <person name="Le Bivic A."/>
            <person name="Borchiellini C."/>
            <person name="Claverie J.M."/>
            <person name="Renard E."/>
        </authorList>
    </citation>
    <scope>NUCLEOTIDE SEQUENCE [LARGE SCALE GENOMIC DNA]</scope>
    <source>
        <strain evidence="7">SPO-2</strain>
    </source>
</reference>
<accession>A0AAV7JXG1</accession>
<dbReference type="GO" id="GO:0046872">
    <property type="term" value="F:metal ion binding"/>
    <property type="evidence" value="ECO:0007669"/>
    <property type="project" value="UniProtKB-KW"/>
</dbReference>
<dbReference type="GO" id="GO:0008168">
    <property type="term" value="F:methyltransferase activity"/>
    <property type="evidence" value="ECO:0007669"/>
    <property type="project" value="UniProtKB-UniRule"/>
</dbReference>
<feature type="compositionally biased region" description="Basic and acidic residues" evidence="5">
    <location>
        <begin position="31"/>
        <end position="53"/>
    </location>
</feature>
<dbReference type="EMBL" id="JAKMXF010000266">
    <property type="protein sequence ID" value="KAI6653562.1"/>
    <property type="molecule type" value="Genomic_DNA"/>
</dbReference>
<evidence type="ECO:0000256" key="1">
    <source>
        <dbReference type="ARBA" id="ARBA00022603"/>
    </source>
</evidence>
<keyword evidence="4" id="KW-0479">Metal-binding</keyword>
<comment type="cofactor">
    <cofactor evidence="4">
        <name>Zn(2+)</name>
        <dbReference type="ChEBI" id="CHEBI:29105"/>
    </cofactor>
</comment>
<keyword evidence="4" id="KW-0862">Zinc</keyword>
<comment type="caution">
    <text evidence="7">The sequence shown here is derived from an EMBL/GenBank/DDBJ whole genome shotgun (WGS) entry which is preliminary data.</text>
</comment>
<keyword evidence="1 4" id="KW-0489">Methyltransferase</keyword>
<keyword evidence="8" id="KW-1185">Reference proteome</keyword>
<gene>
    <name evidence="7" type="ORF">LOD99_3457</name>
</gene>
<evidence type="ECO:0000259" key="6">
    <source>
        <dbReference type="PROSITE" id="PS50970"/>
    </source>
</evidence>
<feature type="compositionally biased region" description="Basic and acidic residues" evidence="5">
    <location>
        <begin position="66"/>
        <end position="88"/>
    </location>
</feature>
<protein>
    <submittedName>
        <fullName evidence="7">Homocysteine S-methyltransferase</fullName>
    </submittedName>
</protein>